<evidence type="ECO:0000259" key="8">
    <source>
        <dbReference type="PROSITE" id="PS50928"/>
    </source>
</evidence>
<evidence type="ECO:0000256" key="5">
    <source>
        <dbReference type="ARBA" id="ARBA00022989"/>
    </source>
</evidence>
<sequence length="275" mass="30589">MRRDKNTTMVYSILSIWAVFTLFPIAYMLYTSLLRPEDIQIGSISLFSNIRGLTSINYSDLFANSMIARWFVNSLIICVAVTFAQLIINGMAGYALAKKKFALNDLMFWSFVAVMMVPSQIVCIPVFIMVCDMSLIDTFWAVILPSLVSPFGVFMMRQYMQAVPDEILDSARIDGCSELGTFFRIVVPMSLPAFSTLGIFVFIANWNAFLWPLLVLFSEENYTLAVGLATLQGQHTIDYGLLMAGAAVSAIPIIIIFAFFSKYIIKGATEGAVKG</sequence>
<keyword evidence="5 7" id="KW-1133">Transmembrane helix</keyword>
<feature type="transmembrane region" description="Helical" evidence="7">
    <location>
        <begin position="70"/>
        <end position="94"/>
    </location>
</feature>
<gene>
    <name evidence="9" type="ORF">A2008_01760</name>
</gene>
<proteinExistence type="inferred from homology"/>
<comment type="similarity">
    <text evidence="7">Belongs to the binding-protein-dependent transport system permease family.</text>
</comment>
<reference evidence="9 10" key="1">
    <citation type="journal article" date="2016" name="Nat. Commun.">
        <title>Thousands of microbial genomes shed light on interconnected biogeochemical processes in an aquifer system.</title>
        <authorList>
            <person name="Anantharaman K."/>
            <person name="Brown C.T."/>
            <person name="Hug L.A."/>
            <person name="Sharon I."/>
            <person name="Castelle C.J."/>
            <person name="Probst A.J."/>
            <person name="Thomas B.C."/>
            <person name="Singh A."/>
            <person name="Wilkins M.J."/>
            <person name="Karaoz U."/>
            <person name="Brodie E.L."/>
            <person name="Williams K.H."/>
            <person name="Hubbard S.S."/>
            <person name="Banfield J.F."/>
        </authorList>
    </citation>
    <scope>NUCLEOTIDE SEQUENCE [LARGE SCALE GENOMIC DNA]</scope>
</reference>
<comment type="caution">
    <text evidence="9">The sequence shown here is derived from an EMBL/GenBank/DDBJ whole genome shotgun (WGS) entry which is preliminary data.</text>
</comment>
<dbReference type="EMBL" id="MGFH01000253">
    <property type="protein sequence ID" value="OGM00682.1"/>
    <property type="molecule type" value="Genomic_DNA"/>
</dbReference>
<name>A0A1F7WCZ5_9BACT</name>
<dbReference type="Gene3D" id="1.10.3720.10">
    <property type="entry name" value="MetI-like"/>
    <property type="match status" value="1"/>
</dbReference>
<dbReference type="AlphaFoldDB" id="A0A1F7WCZ5"/>
<feature type="transmembrane region" description="Helical" evidence="7">
    <location>
        <begin position="193"/>
        <end position="217"/>
    </location>
</feature>
<evidence type="ECO:0000313" key="10">
    <source>
        <dbReference type="Proteomes" id="UP000178735"/>
    </source>
</evidence>
<dbReference type="Pfam" id="PF00528">
    <property type="entry name" value="BPD_transp_1"/>
    <property type="match status" value="1"/>
</dbReference>
<evidence type="ECO:0000256" key="6">
    <source>
        <dbReference type="ARBA" id="ARBA00023136"/>
    </source>
</evidence>
<evidence type="ECO:0000256" key="2">
    <source>
        <dbReference type="ARBA" id="ARBA00022448"/>
    </source>
</evidence>
<accession>A0A1F7WCZ5</accession>
<dbReference type="InterPro" id="IPR035906">
    <property type="entry name" value="MetI-like_sf"/>
</dbReference>
<keyword evidence="6 7" id="KW-0472">Membrane</keyword>
<keyword evidence="3" id="KW-1003">Cell membrane</keyword>
<dbReference type="GO" id="GO:0005886">
    <property type="term" value="C:plasma membrane"/>
    <property type="evidence" value="ECO:0007669"/>
    <property type="project" value="UniProtKB-SubCell"/>
</dbReference>
<dbReference type="SUPFAM" id="SSF161098">
    <property type="entry name" value="MetI-like"/>
    <property type="match status" value="1"/>
</dbReference>
<dbReference type="STRING" id="1817813.A2008_01760"/>
<evidence type="ECO:0000313" key="9">
    <source>
        <dbReference type="EMBL" id="OGM00682.1"/>
    </source>
</evidence>
<dbReference type="PROSITE" id="PS50928">
    <property type="entry name" value="ABC_TM1"/>
    <property type="match status" value="1"/>
</dbReference>
<feature type="transmembrane region" description="Helical" evidence="7">
    <location>
        <begin position="106"/>
        <end position="128"/>
    </location>
</feature>
<evidence type="ECO:0000256" key="3">
    <source>
        <dbReference type="ARBA" id="ARBA00022475"/>
    </source>
</evidence>
<keyword evidence="2 7" id="KW-0813">Transport</keyword>
<feature type="transmembrane region" description="Helical" evidence="7">
    <location>
        <begin position="237"/>
        <end position="260"/>
    </location>
</feature>
<feature type="transmembrane region" description="Helical" evidence="7">
    <location>
        <begin position="9"/>
        <end position="30"/>
    </location>
</feature>
<dbReference type="CDD" id="cd06261">
    <property type="entry name" value="TM_PBP2"/>
    <property type="match status" value="1"/>
</dbReference>
<dbReference type="PANTHER" id="PTHR43744:SF12">
    <property type="entry name" value="ABC TRANSPORTER PERMEASE PROTEIN MG189-RELATED"/>
    <property type="match status" value="1"/>
</dbReference>
<comment type="subcellular location">
    <subcellularLocation>
        <location evidence="1 7">Cell membrane</location>
        <topology evidence="1 7">Multi-pass membrane protein</topology>
    </subcellularLocation>
</comment>
<dbReference type="InterPro" id="IPR000515">
    <property type="entry name" value="MetI-like"/>
</dbReference>
<protein>
    <recommendedName>
        <fullName evidence="8">ABC transmembrane type-1 domain-containing protein</fullName>
    </recommendedName>
</protein>
<feature type="domain" description="ABC transmembrane type-1" evidence="8">
    <location>
        <begin position="71"/>
        <end position="260"/>
    </location>
</feature>
<feature type="transmembrane region" description="Helical" evidence="7">
    <location>
        <begin position="134"/>
        <end position="154"/>
    </location>
</feature>
<evidence type="ECO:0000256" key="1">
    <source>
        <dbReference type="ARBA" id="ARBA00004651"/>
    </source>
</evidence>
<evidence type="ECO:0000256" key="4">
    <source>
        <dbReference type="ARBA" id="ARBA00022692"/>
    </source>
</evidence>
<keyword evidence="4 7" id="KW-0812">Transmembrane</keyword>
<dbReference type="GO" id="GO:0055085">
    <property type="term" value="P:transmembrane transport"/>
    <property type="evidence" value="ECO:0007669"/>
    <property type="project" value="InterPro"/>
</dbReference>
<evidence type="ECO:0000256" key="7">
    <source>
        <dbReference type="RuleBase" id="RU363032"/>
    </source>
</evidence>
<dbReference type="PANTHER" id="PTHR43744">
    <property type="entry name" value="ABC TRANSPORTER PERMEASE PROTEIN MG189-RELATED-RELATED"/>
    <property type="match status" value="1"/>
</dbReference>
<dbReference type="Proteomes" id="UP000178735">
    <property type="component" value="Unassembled WGS sequence"/>
</dbReference>
<organism evidence="9 10">
    <name type="scientific">Candidatus Wallbacteria bacterium GWC2_49_35</name>
    <dbReference type="NCBI Taxonomy" id="1817813"/>
    <lineage>
        <taxon>Bacteria</taxon>
        <taxon>Candidatus Walliibacteriota</taxon>
    </lineage>
</organism>